<accession>W1MXA6</accession>
<proteinExistence type="predicted"/>
<dbReference type="HOGENOM" id="CLU_3221887_0_0_11"/>
<gene>
    <name evidence="1" type="ORF">HMPREF9020_01525</name>
</gene>
<sequence length="44" mass="5011">MDNFPQSGFRGLFLNSKKSKIYDIKGIVSRHVETLVSLSRLAKE</sequence>
<keyword evidence="2" id="KW-1185">Reference proteome</keyword>
<protein>
    <submittedName>
        <fullName evidence="1">Uncharacterized protein</fullName>
    </submittedName>
</protein>
<reference evidence="1 2" key="1">
    <citation type="submission" date="2012-01" db="EMBL/GenBank/DDBJ databases">
        <title>The Genome Sequence of Scardovia inopinata F0304.</title>
        <authorList>
            <consortium name="The Broad Institute Genome Sequencing Platform"/>
            <person name="Earl A."/>
            <person name="Ward D."/>
            <person name="Feldgarden M."/>
            <person name="Gevers D."/>
            <person name="Izard J."/>
            <person name="Baranova O.V."/>
            <person name="Blanton J.M."/>
            <person name="Tanner A.C."/>
            <person name="Dewhirst F.E."/>
            <person name="Young S.K."/>
            <person name="Zeng Q."/>
            <person name="Gargeya S."/>
            <person name="Fitzgerald M."/>
            <person name="Haas B."/>
            <person name="Abouelleil A."/>
            <person name="Alvarado L."/>
            <person name="Arachchi H.M."/>
            <person name="Berlin A."/>
            <person name="Chapman S.B."/>
            <person name="Gearin G."/>
            <person name="Goldberg J."/>
            <person name="Griggs A."/>
            <person name="Gujja S."/>
            <person name="Hansen M."/>
            <person name="Heiman D."/>
            <person name="Howarth C."/>
            <person name="Larimer J."/>
            <person name="Lui A."/>
            <person name="MacDonald P.J."/>
            <person name="McCowen C."/>
            <person name="Montmayeur A."/>
            <person name="Murphy C."/>
            <person name="Neiman D."/>
            <person name="Pearson M."/>
            <person name="Priest M."/>
            <person name="Roberts A."/>
            <person name="Saif S."/>
            <person name="Shea T."/>
            <person name="Sisk P."/>
            <person name="Stolte C."/>
            <person name="Sykes S."/>
            <person name="Wortman J."/>
            <person name="Nusbaum C."/>
            <person name="Birren B."/>
        </authorList>
    </citation>
    <scope>NUCLEOTIDE SEQUENCE [LARGE SCALE GENOMIC DNA]</scope>
    <source>
        <strain evidence="1 2">F0304</strain>
    </source>
</reference>
<organism evidence="1 2">
    <name type="scientific">Scardovia inopinata F0304</name>
    <dbReference type="NCBI Taxonomy" id="641146"/>
    <lineage>
        <taxon>Bacteria</taxon>
        <taxon>Bacillati</taxon>
        <taxon>Actinomycetota</taxon>
        <taxon>Actinomycetes</taxon>
        <taxon>Bifidobacteriales</taxon>
        <taxon>Bifidobacteriaceae</taxon>
        <taxon>Scardovia</taxon>
    </lineage>
</organism>
<name>W1MXA6_SCAIO</name>
<dbReference type="AlphaFoldDB" id="W1MXA6"/>
<evidence type="ECO:0000313" key="1">
    <source>
        <dbReference type="EMBL" id="EQW16348.1"/>
    </source>
</evidence>
<dbReference type="Proteomes" id="UP000005777">
    <property type="component" value="Unassembled WGS sequence"/>
</dbReference>
<dbReference type="EMBL" id="ADCX01000004">
    <property type="protein sequence ID" value="EQW16348.1"/>
    <property type="molecule type" value="Genomic_DNA"/>
</dbReference>
<comment type="caution">
    <text evidence="1">The sequence shown here is derived from an EMBL/GenBank/DDBJ whole genome shotgun (WGS) entry which is preliminary data.</text>
</comment>
<evidence type="ECO:0000313" key="2">
    <source>
        <dbReference type="Proteomes" id="UP000005777"/>
    </source>
</evidence>